<dbReference type="PANTHER" id="PTHR35089">
    <property type="entry name" value="CHAPERONE PROTEIN SKP"/>
    <property type="match status" value="1"/>
</dbReference>
<feature type="chain" id="PRO_5046311996" evidence="2">
    <location>
        <begin position="23"/>
        <end position="167"/>
    </location>
</feature>
<reference evidence="3 4" key="1">
    <citation type="submission" date="2023-01" db="EMBL/GenBank/DDBJ databases">
        <title>Psychrosphaera sp. nov., isolated from marine algae.</title>
        <authorList>
            <person name="Bayburt H."/>
            <person name="Choi B.J."/>
            <person name="Kim J.M."/>
            <person name="Choi D.G."/>
            <person name="Jeon C.O."/>
        </authorList>
    </citation>
    <scope>NUCLEOTIDE SEQUENCE [LARGE SCALE GENOMIC DNA]</scope>
    <source>
        <strain evidence="3 4">G1-22</strain>
    </source>
</reference>
<proteinExistence type="inferred from homology"/>
<evidence type="ECO:0000313" key="3">
    <source>
        <dbReference type="EMBL" id="MDC2888421.1"/>
    </source>
</evidence>
<evidence type="ECO:0000256" key="1">
    <source>
        <dbReference type="PIRNR" id="PIRNR002094"/>
    </source>
</evidence>
<protein>
    <submittedName>
        <fullName evidence="3">OmpH family outer membrane protein</fullName>
    </submittedName>
</protein>
<dbReference type="Pfam" id="PF03938">
    <property type="entry name" value="OmpH"/>
    <property type="match status" value="1"/>
</dbReference>
<dbReference type="PANTHER" id="PTHR35089:SF1">
    <property type="entry name" value="CHAPERONE PROTEIN SKP"/>
    <property type="match status" value="1"/>
</dbReference>
<dbReference type="Proteomes" id="UP001528411">
    <property type="component" value="Unassembled WGS sequence"/>
</dbReference>
<evidence type="ECO:0000256" key="2">
    <source>
        <dbReference type="SAM" id="SignalP"/>
    </source>
</evidence>
<dbReference type="InterPro" id="IPR005632">
    <property type="entry name" value="Chaperone_Skp"/>
</dbReference>
<dbReference type="SMART" id="SM00935">
    <property type="entry name" value="OmpH"/>
    <property type="match status" value="1"/>
</dbReference>
<dbReference type="RefSeq" id="WP_215962721.1">
    <property type="nucleotide sequence ID" value="NZ_JAQOMS010000002.1"/>
</dbReference>
<dbReference type="PIRSF" id="PIRSF002094">
    <property type="entry name" value="OMP26_Skp"/>
    <property type="match status" value="1"/>
</dbReference>
<comment type="caution">
    <text evidence="3">The sequence shown here is derived from an EMBL/GenBank/DDBJ whole genome shotgun (WGS) entry which is preliminary data.</text>
</comment>
<evidence type="ECO:0000313" key="4">
    <source>
        <dbReference type="Proteomes" id="UP001528411"/>
    </source>
</evidence>
<comment type="similarity">
    <text evidence="1">Belongs to the skp family.</text>
</comment>
<gene>
    <name evidence="3" type="ORF">PN838_06175</name>
</gene>
<keyword evidence="4" id="KW-1185">Reference proteome</keyword>
<sequence>MTLVKKILGATAGILFSVSVFAESIAVIDVQKIVAQLPQTQAMMQTLNEEFAGPREELTKLQSDIKFSIEKFQRESMTMSQEEQEALKVKIEGMQKEFQSRAQPLDQQLKQRQTEERNKILALVKEAVDAVAAEEKIDIVLQAQSIVFVTPEKDISDKVTARISKLN</sequence>
<organism evidence="3 4">
    <name type="scientific">Psychrosphaera algicola</name>
    <dbReference type="NCBI Taxonomy" id="3023714"/>
    <lineage>
        <taxon>Bacteria</taxon>
        <taxon>Pseudomonadati</taxon>
        <taxon>Pseudomonadota</taxon>
        <taxon>Gammaproteobacteria</taxon>
        <taxon>Alteromonadales</taxon>
        <taxon>Pseudoalteromonadaceae</taxon>
        <taxon>Psychrosphaera</taxon>
    </lineage>
</organism>
<feature type="signal peptide" evidence="2">
    <location>
        <begin position="1"/>
        <end position="22"/>
    </location>
</feature>
<keyword evidence="2" id="KW-0732">Signal</keyword>
<accession>A0ABT5FA60</accession>
<name>A0ABT5FA60_9GAMM</name>
<dbReference type="EMBL" id="JAQOMS010000002">
    <property type="protein sequence ID" value="MDC2888421.1"/>
    <property type="molecule type" value="Genomic_DNA"/>
</dbReference>